<keyword evidence="2 7" id="KW-0813">Transport</keyword>
<dbReference type="Pfam" id="PF00528">
    <property type="entry name" value="BPD_transp_1"/>
    <property type="match status" value="1"/>
</dbReference>
<accession>A0ABW2MWJ4</accession>
<dbReference type="Proteomes" id="UP001596524">
    <property type="component" value="Unassembled WGS sequence"/>
</dbReference>
<evidence type="ECO:0000256" key="6">
    <source>
        <dbReference type="ARBA" id="ARBA00023136"/>
    </source>
</evidence>
<feature type="transmembrane region" description="Helical" evidence="7">
    <location>
        <begin position="280"/>
        <end position="306"/>
    </location>
</feature>
<dbReference type="PANTHER" id="PTHR43163:SF3">
    <property type="entry name" value="PEPTIDE ABC TRANSPORTER PERMEASE PROTEIN"/>
    <property type="match status" value="1"/>
</dbReference>
<evidence type="ECO:0000256" key="1">
    <source>
        <dbReference type="ARBA" id="ARBA00004651"/>
    </source>
</evidence>
<comment type="subcellular location">
    <subcellularLocation>
        <location evidence="1 7">Cell membrane</location>
        <topology evidence="1 7">Multi-pass membrane protein</topology>
    </subcellularLocation>
</comment>
<feature type="transmembrane region" description="Helical" evidence="7">
    <location>
        <begin position="9"/>
        <end position="30"/>
    </location>
</feature>
<comment type="similarity">
    <text evidence="7">Belongs to the binding-protein-dependent transport system permease family.</text>
</comment>
<dbReference type="PANTHER" id="PTHR43163">
    <property type="entry name" value="DIPEPTIDE TRANSPORT SYSTEM PERMEASE PROTEIN DPPB-RELATED"/>
    <property type="match status" value="1"/>
</dbReference>
<evidence type="ECO:0000256" key="5">
    <source>
        <dbReference type="ARBA" id="ARBA00022989"/>
    </source>
</evidence>
<feature type="domain" description="ABC transmembrane type-1" evidence="8">
    <location>
        <begin position="95"/>
        <end position="299"/>
    </location>
</feature>
<evidence type="ECO:0000259" key="8">
    <source>
        <dbReference type="PROSITE" id="PS50928"/>
    </source>
</evidence>
<evidence type="ECO:0000256" key="2">
    <source>
        <dbReference type="ARBA" id="ARBA00022448"/>
    </source>
</evidence>
<feature type="transmembrane region" description="Helical" evidence="7">
    <location>
        <begin position="134"/>
        <end position="156"/>
    </location>
</feature>
<keyword evidence="6 7" id="KW-0472">Membrane</keyword>
<organism evidence="9 10">
    <name type="scientific">Nocardioides astragali</name>
    <dbReference type="NCBI Taxonomy" id="1776736"/>
    <lineage>
        <taxon>Bacteria</taxon>
        <taxon>Bacillati</taxon>
        <taxon>Actinomycetota</taxon>
        <taxon>Actinomycetes</taxon>
        <taxon>Propionibacteriales</taxon>
        <taxon>Nocardioidaceae</taxon>
        <taxon>Nocardioides</taxon>
    </lineage>
</organism>
<sequence length="313" mass="32966">MLGVIVRRLLLAAPLMVIISLIVFVLGSLAPGSVAESMLGSSATPEAVRELNRQLGADQPVLVQYWSWLQRAVAGDLSSSIVSGRPVTELLAARLPVTLSLAVGALLLVIVIGVCSGMVAAVRGGFAGRVVEVLAVLVRGLPTFWLAMIAGVIFGVNLMWVPVSGYVPFGDSPSDWALSLALPVGVLAFGEAALVAIVTRAEMLAAMRSDYVRSLRANGYPWKRIVFKHIAKNAAGPVLTMISLVFVGLLGGTILMEQIFAMPGLGSQMVTSTANHDLPVIQGLAVFYTAMVVVVFLLTDVAHGLLNPKVMAR</sequence>
<keyword evidence="10" id="KW-1185">Reference proteome</keyword>
<reference evidence="10" key="1">
    <citation type="journal article" date="2019" name="Int. J. Syst. Evol. Microbiol.">
        <title>The Global Catalogue of Microorganisms (GCM) 10K type strain sequencing project: providing services to taxonomists for standard genome sequencing and annotation.</title>
        <authorList>
            <consortium name="The Broad Institute Genomics Platform"/>
            <consortium name="The Broad Institute Genome Sequencing Center for Infectious Disease"/>
            <person name="Wu L."/>
            <person name="Ma J."/>
        </authorList>
    </citation>
    <scope>NUCLEOTIDE SEQUENCE [LARGE SCALE GENOMIC DNA]</scope>
    <source>
        <strain evidence="10">FCH27</strain>
    </source>
</reference>
<dbReference type="RefSeq" id="WP_255889429.1">
    <property type="nucleotide sequence ID" value="NZ_JAFMZM010000002.1"/>
</dbReference>
<proteinExistence type="inferred from homology"/>
<feature type="transmembrane region" description="Helical" evidence="7">
    <location>
        <begin position="176"/>
        <end position="198"/>
    </location>
</feature>
<dbReference type="Pfam" id="PF19300">
    <property type="entry name" value="BPD_transp_1_N"/>
    <property type="match status" value="1"/>
</dbReference>
<keyword evidence="4 7" id="KW-0812">Transmembrane</keyword>
<dbReference type="EMBL" id="JBHTCH010000004">
    <property type="protein sequence ID" value="MFC7359339.1"/>
    <property type="molecule type" value="Genomic_DNA"/>
</dbReference>
<dbReference type="SUPFAM" id="SSF161098">
    <property type="entry name" value="MetI-like"/>
    <property type="match status" value="1"/>
</dbReference>
<dbReference type="InterPro" id="IPR035906">
    <property type="entry name" value="MetI-like_sf"/>
</dbReference>
<evidence type="ECO:0000256" key="3">
    <source>
        <dbReference type="ARBA" id="ARBA00022475"/>
    </source>
</evidence>
<feature type="transmembrane region" description="Helical" evidence="7">
    <location>
        <begin position="238"/>
        <end position="260"/>
    </location>
</feature>
<feature type="transmembrane region" description="Helical" evidence="7">
    <location>
        <begin position="99"/>
        <end position="122"/>
    </location>
</feature>
<dbReference type="InterPro" id="IPR045621">
    <property type="entry name" value="BPD_transp_1_N"/>
</dbReference>
<evidence type="ECO:0000313" key="10">
    <source>
        <dbReference type="Proteomes" id="UP001596524"/>
    </source>
</evidence>
<protein>
    <submittedName>
        <fullName evidence="9">ABC transporter permease</fullName>
    </submittedName>
</protein>
<evidence type="ECO:0000256" key="4">
    <source>
        <dbReference type="ARBA" id="ARBA00022692"/>
    </source>
</evidence>
<dbReference type="PROSITE" id="PS50928">
    <property type="entry name" value="ABC_TM1"/>
    <property type="match status" value="1"/>
</dbReference>
<dbReference type="Gene3D" id="1.10.3720.10">
    <property type="entry name" value="MetI-like"/>
    <property type="match status" value="1"/>
</dbReference>
<comment type="caution">
    <text evidence="9">The sequence shown here is derived from an EMBL/GenBank/DDBJ whole genome shotgun (WGS) entry which is preliminary data.</text>
</comment>
<gene>
    <name evidence="9" type="ORF">ACFQO6_03580</name>
</gene>
<keyword evidence="3" id="KW-1003">Cell membrane</keyword>
<dbReference type="CDD" id="cd06261">
    <property type="entry name" value="TM_PBP2"/>
    <property type="match status" value="1"/>
</dbReference>
<evidence type="ECO:0000313" key="9">
    <source>
        <dbReference type="EMBL" id="MFC7359339.1"/>
    </source>
</evidence>
<keyword evidence="5 7" id="KW-1133">Transmembrane helix</keyword>
<name>A0ABW2MWJ4_9ACTN</name>
<evidence type="ECO:0000256" key="7">
    <source>
        <dbReference type="RuleBase" id="RU363032"/>
    </source>
</evidence>
<dbReference type="InterPro" id="IPR000515">
    <property type="entry name" value="MetI-like"/>
</dbReference>